<evidence type="ECO:0000256" key="1">
    <source>
        <dbReference type="SAM" id="MobiDB-lite"/>
    </source>
</evidence>
<dbReference type="Pfam" id="PF07059">
    <property type="entry name" value="EDR2_C"/>
    <property type="match status" value="1"/>
</dbReference>
<dbReference type="InterPro" id="IPR009769">
    <property type="entry name" value="EDR2_C"/>
</dbReference>
<dbReference type="STRING" id="3821.A0A151RKA1"/>
<gene>
    <name evidence="3" type="ORF">KK1_035563</name>
</gene>
<dbReference type="PANTHER" id="PTHR31558">
    <property type="entry name" value="CW14 PROTEIN"/>
    <property type="match status" value="1"/>
</dbReference>
<accession>A0A151RKA1</accession>
<dbReference type="AlphaFoldDB" id="A0A151RKA1"/>
<organism evidence="3 4">
    <name type="scientific">Cajanus cajan</name>
    <name type="common">Pigeon pea</name>
    <name type="synonym">Cajanus indicus</name>
    <dbReference type="NCBI Taxonomy" id="3821"/>
    <lineage>
        <taxon>Eukaryota</taxon>
        <taxon>Viridiplantae</taxon>
        <taxon>Streptophyta</taxon>
        <taxon>Embryophyta</taxon>
        <taxon>Tracheophyta</taxon>
        <taxon>Spermatophyta</taxon>
        <taxon>Magnoliopsida</taxon>
        <taxon>eudicotyledons</taxon>
        <taxon>Gunneridae</taxon>
        <taxon>Pentapetalae</taxon>
        <taxon>rosids</taxon>
        <taxon>fabids</taxon>
        <taxon>Fabales</taxon>
        <taxon>Fabaceae</taxon>
        <taxon>Papilionoideae</taxon>
        <taxon>50 kb inversion clade</taxon>
        <taxon>NPAAA clade</taxon>
        <taxon>indigoferoid/millettioid clade</taxon>
        <taxon>Phaseoleae</taxon>
        <taxon>Cajanus</taxon>
    </lineage>
</organism>
<evidence type="ECO:0000313" key="3">
    <source>
        <dbReference type="EMBL" id="KYP42990.1"/>
    </source>
</evidence>
<dbReference type="Gramene" id="C.cajan_34130.t">
    <property type="protein sequence ID" value="C.cajan_34130.t"/>
    <property type="gene ID" value="C.cajan_34130"/>
</dbReference>
<feature type="domain" description="Protein ENHANCED DISEASE RESISTANCE 2 C-terminal" evidence="2">
    <location>
        <begin position="251"/>
        <end position="481"/>
    </location>
</feature>
<evidence type="ECO:0000259" key="2">
    <source>
        <dbReference type="Pfam" id="PF07059"/>
    </source>
</evidence>
<dbReference type="OMA" id="CCIRINS"/>
<proteinExistence type="predicted"/>
<name>A0A151RKA1_CAJCA</name>
<protein>
    <recommendedName>
        <fullName evidence="2">Protein ENHANCED DISEASE RESISTANCE 2 C-terminal domain-containing protein</fullName>
    </recommendedName>
</protein>
<keyword evidence="4" id="KW-1185">Reference proteome</keyword>
<sequence length="495" mass="56030">MGSCVSKSDDGCGRGRLTLKTASKRRKLRRRVSSQVCNGSLDKVDVPEPDFSGRSIFNPTFQGTTEEAWFDSVGAFESDCDDDFQSIPDDVIFLNGTEANRGVSTDQAHKPGVISKGHSAHTSEDVSNSDAEFLDVDAMNFQCKRHGSVNEANEPVFLDEFSSVDASSKRVDGDLDSCGILPSKCLSCLSSIDQRSSCSSPPNTRNKAPNKHSFRWSGNATLFSSKTLLQRPLAGSQVPFCPIEKEMVDCWSHIDPSTFKVRGANYLKDKKKEFASNHCAYYPFGVDLFLSPRKIDHIARFVELPGMNFYGKLPPLLVVNVQIPIYPATLFQGQTDGEGINFVLYFKLSDSYSKDLPLNFQENIRRLMDDEIEKVKSFRGETMVPFRERLKILGRVVNTEDPHFSAAERKLMQNYNEKPFLSRPQHEFYSGENYFEIDLDMHRFSYISRKGFDVFLDRLKGNKAEELPEQMLCCIRINSVDYMNYQQLEQPEDPL</sequence>
<dbReference type="Proteomes" id="UP000075243">
    <property type="component" value="Unassembled WGS sequence"/>
</dbReference>
<reference evidence="3" key="1">
    <citation type="journal article" date="2012" name="Nat. Biotechnol.">
        <title>Draft genome sequence of pigeonpea (Cajanus cajan), an orphan legume crop of resource-poor farmers.</title>
        <authorList>
            <person name="Varshney R.K."/>
            <person name="Chen W."/>
            <person name="Li Y."/>
            <person name="Bharti A.K."/>
            <person name="Saxena R.K."/>
            <person name="Schlueter J.A."/>
            <person name="Donoghue M.T."/>
            <person name="Azam S."/>
            <person name="Fan G."/>
            <person name="Whaley A.M."/>
            <person name="Farmer A.D."/>
            <person name="Sheridan J."/>
            <person name="Iwata A."/>
            <person name="Tuteja R."/>
            <person name="Penmetsa R.V."/>
            <person name="Wu W."/>
            <person name="Upadhyaya H.D."/>
            <person name="Yang S.P."/>
            <person name="Shah T."/>
            <person name="Saxena K.B."/>
            <person name="Michael T."/>
            <person name="McCombie W.R."/>
            <person name="Yang B."/>
            <person name="Zhang G."/>
            <person name="Yang H."/>
            <person name="Wang J."/>
            <person name="Spillane C."/>
            <person name="Cook D.R."/>
            <person name="May G.D."/>
            <person name="Xu X."/>
            <person name="Jackson S.A."/>
        </authorList>
    </citation>
    <scope>NUCLEOTIDE SEQUENCE [LARGE SCALE GENOMIC DNA]</scope>
</reference>
<dbReference type="EMBL" id="KQ483689">
    <property type="protein sequence ID" value="KYP42990.1"/>
    <property type="molecule type" value="Genomic_DNA"/>
</dbReference>
<evidence type="ECO:0000313" key="4">
    <source>
        <dbReference type="Proteomes" id="UP000075243"/>
    </source>
</evidence>
<dbReference type="PANTHER" id="PTHR31558:SF3">
    <property type="entry name" value="CW14 PROTEIN"/>
    <property type="match status" value="1"/>
</dbReference>
<feature type="region of interest" description="Disordered" evidence="1">
    <location>
        <begin position="102"/>
        <end position="128"/>
    </location>
</feature>